<reference evidence="2 3" key="1">
    <citation type="submission" date="2017-10" db="EMBL/GenBank/DDBJ databases">
        <title>Genomics of the genus Arcobacter.</title>
        <authorList>
            <person name="Perez-Cataluna A."/>
            <person name="Figueras M.J."/>
        </authorList>
    </citation>
    <scope>NUCLEOTIDE SEQUENCE [LARGE SCALE GENOMIC DNA]</scope>
    <source>
        <strain evidence="2 3">CECT 8993</strain>
    </source>
</reference>
<dbReference type="EMBL" id="PDKJ01000003">
    <property type="protein sequence ID" value="RXJ69271.1"/>
    <property type="molecule type" value="Genomic_DNA"/>
</dbReference>
<organism evidence="2 3">
    <name type="scientific">Halarcobacter ebronensis</name>
    <dbReference type="NCBI Taxonomy" id="1462615"/>
    <lineage>
        <taxon>Bacteria</taxon>
        <taxon>Pseudomonadati</taxon>
        <taxon>Campylobacterota</taxon>
        <taxon>Epsilonproteobacteria</taxon>
        <taxon>Campylobacterales</taxon>
        <taxon>Arcobacteraceae</taxon>
        <taxon>Halarcobacter</taxon>
    </lineage>
</organism>
<sequence>MNKEIELFCDGSVNPKTNIGFGAFFIYNKDTQNQNINIKMFKETSSTKLELEVLLWALKEQEDGQCDKVYTDCQNILTLLDRREKLEKNSFLTSSKKELKNSELYKDFYRQNDRLELSFIKIKGHKKSSLKDSIDNLFNLVDKASRQALREFNEKEGK</sequence>
<dbReference type="Pfam" id="PF00075">
    <property type="entry name" value="RNase_H"/>
    <property type="match status" value="1"/>
</dbReference>
<evidence type="ECO:0000259" key="1">
    <source>
        <dbReference type="PROSITE" id="PS50879"/>
    </source>
</evidence>
<proteinExistence type="predicted"/>
<dbReference type="InterPro" id="IPR012337">
    <property type="entry name" value="RNaseH-like_sf"/>
</dbReference>
<dbReference type="Proteomes" id="UP000290172">
    <property type="component" value="Unassembled WGS sequence"/>
</dbReference>
<name>A0A4Q0YJU9_9BACT</name>
<feature type="domain" description="RNase H type-1" evidence="1">
    <location>
        <begin position="1"/>
        <end position="150"/>
    </location>
</feature>
<evidence type="ECO:0000313" key="3">
    <source>
        <dbReference type="Proteomes" id="UP000290172"/>
    </source>
</evidence>
<dbReference type="InterPro" id="IPR036397">
    <property type="entry name" value="RNaseH_sf"/>
</dbReference>
<protein>
    <submittedName>
        <fullName evidence="2">Ribonuclease H</fullName>
    </submittedName>
</protein>
<dbReference type="RefSeq" id="WP_128979502.1">
    <property type="nucleotide sequence ID" value="NZ_PDKJ01000003.1"/>
</dbReference>
<accession>A0A4Q0YJU9</accession>
<dbReference type="SUPFAM" id="SSF53098">
    <property type="entry name" value="Ribonuclease H-like"/>
    <property type="match status" value="1"/>
</dbReference>
<dbReference type="PROSITE" id="PS50879">
    <property type="entry name" value="RNASE_H_1"/>
    <property type="match status" value="1"/>
</dbReference>
<evidence type="ECO:0000313" key="2">
    <source>
        <dbReference type="EMBL" id="RXJ69271.1"/>
    </source>
</evidence>
<dbReference type="AlphaFoldDB" id="A0A4Q0YJU9"/>
<gene>
    <name evidence="2" type="ORF">CRV08_04480</name>
</gene>
<dbReference type="GO" id="GO:0003676">
    <property type="term" value="F:nucleic acid binding"/>
    <property type="evidence" value="ECO:0007669"/>
    <property type="project" value="InterPro"/>
</dbReference>
<dbReference type="InterPro" id="IPR002156">
    <property type="entry name" value="RNaseH_domain"/>
</dbReference>
<dbReference type="Gene3D" id="3.30.420.10">
    <property type="entry name" value="Ribonuclease H-like superfamily/Ribonuclease H"/>
    <property type="match status" value="1"/>
</dbReference>
<dbReference type="GO" id="GO:0004523">
    <property type="term" value="F:RNA-DNA hybrid ribonuclease activity"/>
    <property type="evidence" value="ECO:0007669"/>
    <property type="project" value="InterPro"/>
</dbReference>
<comment type="caution">
    <text evidence="2">The sequence shown here is derived from an EMBL/GenBank/DDBJ whole genome shotgun (WGS) entry which is preliminary data.</text>
</comment>